<evidence type="ECO:0000256" key="1">
    <source>
        <dbReference type="SAM" id="MobiDB-lite"/>
    </source>
</evidence>
<dbReference type="Gene3D" id="2.50.20.10">
    <property type="entry name" value="Lipoprotein localisation LolA/LolB/LppX"/>
    <property type="match status" value="2"/>
</dbReference>
<feature type="region of interest" description="Disordered" evidence="1">
    <location>
        <begin position="280"/>
        <end position="311"/>
    </location>
</feature>
<evidence type="ECO:0000313" key="2">
    <source>
        <dbReference type="EMBL" id="KPJ53866.1"/>
    </source>
</evidence>
<accession>A0A0S7WUQ2</accession>
<name>A0A0S7WUQ2_UNCT6</name>
<feature type="compositionally biased region" description="Acidic residues" evidence="1">
    <location>
        <begin position="300"/>
        <end position="311"/>
    </location>
</feature>
<organism evidence="2 3">
    <name type="scientific">candidate division TA06 bacterium DG_24</name>
    <dbReference type="NCBI Taxonomy" id="1703770"/>
    <lineage>
        <taxon>Bacteria</taxon>
        <taxon>Bacteria division TA06</taxon>
    </lineage>
</organism>
<reference evidence="2 3" key="1">
    <citation type="journal article" date="2015" name="Microbiome">
        <title>Genomic resolution of linkages in carbon, nitrogen, and sulfur cycling among widespread estuary sediment bacteria.</title>
        <authorList>
            <person name="Baker B.J."/>
            <person name="Lazar C.S."/>
            <person name="Teske A.P."/>
            <person name="Dick G.J."/>
        </authorList>
    </citation>
    <scope>NUCLEOTIDE SEQUENCE [LARGE SCALE GENOMIC DNA]</scope>
    <source>
        <strain evidence="2">DG_24</strain>
    </source>
</reference>
<dbReference type="EMBL" id="LIZS01000011">
    <property type="protein sequence ID" value="KPJ53866.1"/>
    <property type="molecule type" value="Genomic_DNA"/>
</dbReference>
<comment type="caution">
    <text evidence="2">The sequence shown here is derived from an EMBL/GenBank/DDBJ whole genome shotgun (WGS) entry which is preliminary data.</text>
</comment>
<sequence length="311" mass="34475">MLRDGRVEVGRRPFIVSPLAMAPGMKLGRAVSIGTVTAVLLASLFLTTSCTRAPTYQPVRDQAEIVAELAEQIAAAEHTVQTLKGVGRVTFEQRGRSNSSSFTLRYRAPDRLRIDLFGPLGIPTLLVAITGDEAAVALPEARVQWIVDLAQTSIPMAKEIAWTVVRDALLGGAHMPPPELFGETELGESDGTYMMRWQEGRHQYAASIDKSTRTLTRLEVFDADGRLEQRYRYRRYREVGGFMRPSVIALDVPREGASVVVTYDSLRMNLDIGEEELELPAGLERQELPPEFEGPGLGEELFEGQDLYEPE</sequence>
<gene>
    <name evidence="2" type="ORF">AMJ39_03015</name>
</gene>
<dbReference type="STRING" id="1703770.AMJ39_03015"/>
<dbReference type="SUPFAM" id="SSF89392">
    <property type="entry name" value="Prokaryotic lipoproteins and lipoprotein localization factors"/>
    <property type="match status" value="1"/>
</dbReference>
<proteinExistence type="predicted"/>
<dbReference type="InterPro" id="IPR029046">
    <property type="entry name" value="LolA/LolB/LppX"/>
</dbReference>
<dbReference type="Proteomes" id="UP000052008">
    <property type="component" value="Unassembled WGS sequence"/>
</dbReference>
<evidence type="ECO:0000313" key="3">
    <source>
        <dbReference type="Proteomes" id="UP000052008"/>
    </source>
</evidence>
<dbReference type="InterPro" id="IPR025634">
    <property type="entry name" value="DUF4292"/>
</dbReference>
<dbReference type="AlphaFoldDB" id="A0A0S7WUQ2"/>
<protein>
    <submittedName>
        <fullName evidence="2">Uncharacterized protein</fullName>
    </submittedName>
</protein>
<feature type="compositionally biased region" description="Low complexity" evidence="1">
    <location>
        <begin position="280"/>
        <end position="294"/>
    </location>
</feature>
<dbReference type="Pfam" id="PF14125">
    <property type="entry name" value="DUF4292"/>
    <property type="match status" value="1"/>
</dbReference>